<sequence>MELLDYCLRTYFTFNDRVYEQIKGTPMGSPICGYLAEAILRELYTRVFQFYKPKFWMCYIDDTFFILRRKAKENFKRDLNSIFPQIQFTMEEEEGGTFSFLDVQISRQEDGTLQTGIFREATYTEKILHYNSNHTLSHKRSCVRSLFSRIQTHCSTEAEKLGEPKTV</sequence>
<dbReference type="Pfam" id="PF26215">
    <property type="entry name" value="HTH_animal"/>
    <property type="match status" value="1"/>
</dbReference>
<dbReference type="WBParaSite" id="SSLN_0000794801-mRNA-1">
    <property type="protein sequence ID" value="SSLN_0000794801-mRNA-1"/>
    <property type="gene ID" value="SSLN_0000794801"/>
</dbReference>
<evidence type="ECO:0000313" key="2">
    <source>
        <dbReference type="EMBL" id="VDL94043.1"/>
    </source>
</evidence>
<gene>
    <name evidence="2" type="ORF">SSLN_LOCUS7658</name>
</gene>
<dbReference type="PANTHER" id="PTHR21301">
    <property type="entry name" value="REVERSE TRANSCRIPTASE"/>
    <property type="match status" value="1"/>
</dbReference>
<dbReference type="Proteomes" id="UP000275846">
    <property type="component" value="Unassembled WGS sequence"/>
</dbReference>
<name>A0A183STW0_SCHSO</name>
<reference evidence="4" key="1">
    <citation type="submission" date="2016-06" db="UniProtKB">
        <authorList>
            <consortium name="WormBaseParasite"/>
        </authorList>
    </citation>
    <scope>IDENTIFICATION</scope>
</reference>
<dbReference type="EMBL" id="UYSU01034248">
    <property type="protein sequence ID" value="VDL94043.1"/>
    <property type="molecule type" value="Genomic_DNA"/>
</dbReference>
<dbReference type="InterPro" id="IPR058912">
    <property type="entry name" value="HTH_animal"/>
</dbReference>
<accession>A0A183STW0</accession>
<evidence type="ECO:0000313" key="3">
    <source>
        <dbReference type="Proteomes" id="UP000275846"/>
    </source>
</evidence>
<protein>
    <submittedName>
        <fullName evidence="4">Reverse transcriptase domain-containing protein</fullName>
    </submittedName>
</protein>
<dbReference type="OrthoDB" id="10063405at2759"/>
<organism evidence="4">
    <name type="scientific">Schistocephalus solidus</name>
    <name type="common">Tapeworm</name>
    <dbReference type="NCBI Taxonomy" id="70667"/>
    <lineage>
        <taxon>Eukaryota</taxon>
        <taxon>Metazoa</taxon>
        <taxon>Spiralia</taxon>
        <taxon>Lophotrochozoa</taxon>
        <taxon>Platyhelminthes</taxon>
        <taxon>Cestoda</taxon>
        <taxon>Eucestoda</taxon>
        <taxon>Diphyllobothriidea</taxon>
        <taxon>Diphyllobothriidae</taxon>
        <taxon>Schistocephalus</taxon>
    </lineage>
</organism>
<evidence type="ECO:0000259" key="1">
    <source>
        <dbReference type="Pfam" id="PF26215"/>
    </source>
</evidence>
<evidence type="ECO:0000313" key="4">
    <source>
        <dbReference type="WBParaSite" id="SSLN_0000794801-mRNA-1"/>
    </source>
</evidence>
<dbReference type="SUPFAM" id="SSF56672">
    <property type="entry name" value="DNA/RNA polymerases"/>
    <property type="match status" value="1"/>
</dbReference>
<dbReference type="AlphaFoldDB" id="A0A183STW0"/>
<dbReference type="PANTHER" id="PTHR21301:SF10">
    <property type="entry name" value="REVERSE TRANSCRIPTASE DOMAIN-CONTAINING PROTEIN"/>
    <property type="match status" value="1"/>
</dbReference>
<feature type="domain" description="Helix-turn-helix" evidence="1">
    <location>
        <begin position="127"/>
        <end position="157"/>
    </location>
</feature>
<dbReference type="InterPro" id="IPR043502">
    <property type="entry name" value="DNA/RNA_pol_sf"/>
</dbReference>
<proteinExistence type="predicted"/>
<reference evidence="2 3" key="2">
    <citation type="submission" date="2018-11" db="EMBL/GenBank/DDBJ databases">
        <authorList>
            <consortium name="Pathogen Informatics"/>
        </authorList>
    </citation>
    <scope>NUCLEOTIDE SEQUENCE [LARGE SCALE GENOMIC DNA]</scope>
    <source>
        <strain evidence="2 3">NST_G2</strain>
    </source>
</reference>
<keyword evidence="3" id="KW-1185">Reference proteome</keyword>